<dbReference type="AlphaFoldDB" id="A0A1H3CPB4"/>
<evidence type="ECO:0000313" key="2">
    <source>
        <dbReference type="Proteomes" id="UP000199515"/>
    </source>
</evidence>
<sequence>MSEEKAELRPMMFSGVRLRKMAASGSFAVDENTGNRMIEALEGVIDTLTARWAAIQRLQDTPRLSTTATAQWVSSHMVGTAVDERGLLTQLQHAKAEFPAYVEAIRIAKRNYKQREQETHDLIKRTGRTE</sequence>
<reference evidence="1 2" key="1">
    <citation type="submission" date="2016-10" db="EMBL/GenBank/DDBJ databases">
        <authorList>
            <person name="de Groot N.N."/>
        </authorList>
    </citation>
    <scope>NUCLEOTIDE SEQUENCE [LARGE SCALE GENOMIC DNA]</scope>
    <source>
        <strain evidence="1 2">CPCC 202699</strain>
    </source>
</reference>
<organism evidence="1 2">
    <name type="scientific">Amycolatopsis xylanica</name>
    <dbReference type="NCBI Taxonomy" id="589385"/>
    <lineage>
        <taxon>Bacteria</taxon>
        <taxon>Bacillati</taxon>
        <taxon>Actinomycetota</taxon>
        <taxon>Actinomycetes</taxon>
        <taxon>Pseudonocardiales</taxon>
        <taxon>Pseudonocardiaceae</taxon>
        <taxon>Amycolatopsis</taxon>
    </lineage>
</organism>
<name>A0A1H3CPB4_9PSEU</name>
<dbReference type="OrthoDB" id="3699236at2"/>
<evidence type="ECO:0008006" key="3">
    <source>
        <dbReference type="Google" id="ProtNLM"/>
    </source>
</evidence>
<dbReference type="STRING" id="589385.SAMN05421504_103103"/>
<gene>
    <name evidence="1" type="ORF">SAMN05421504_103103</name>
</gene>
<keyword evidence="2" id="KW-1185">Reference proteome</keyword>
<dbReference type="EMBL" id="FNON01000003">
    <property type="protein sequence ID" value="SDX55945.1"/>
    <property type="molecule type" value="Genomic_DNA"/>
</dbReference>
<accession>A0A1H3CPB4</accession>
<proteinExistence type="predicted"/>
<dbReference type="Proteomes" id="UP000199515">
    <property type="component" value="Unassembled WGS sequence"/>
</dbReference>
<protein>
    <recommendedName>
        <fullName evidence="3">PE family protein</fullName>
    </recommendedName>
</protein>
<evidence type="ECO:0000313" key="1">
    <source>
        <dbReference type="EMBL" id="SDX55945.1"/>
    </source>
</evidence>
<dbReference type="RefSeq" id="WP_091289230.1">
    <property type="nucleotide sequence ID" value="NZ_FNON01000003.1"/>
</dbReference>